<comment type="caution">
    <text evidence="2">The sequence shown here is derived from an EMBL/GenBank/DDBJ whole genome shotgun (WGS) entry which is preliminary data.</text>
</comment>
<evidence type="ECO:0000313" key="2">
    <source>
        <dbReference type="EMBL" id="KAH7093535.1"/>
    </source>
</evidence>
<accession>A0A8K0RFQ8</accession>
<evidence type="ECO:0000313" key="3">
    <source>
        <dbReference type="Proteomes" id="UP000813461"/>
    </source>
</evidence>
<dbReference type="EMBL" id="JAGMVJ010000002">
    <property type="protein sequence ID" value="KAH7093535.1"/>
    <property type="molecule type" value="Genomic_DNA"/>
</dbReference>
<name>A0A8K0RFQ8_9PLEO</name>
<feature type="signal peptide" evidence="1">
    <location>
        <begin position="1"/>
        <end position="20"/>
    </location>
</feature>
<gene>
    <name evidence="2" type="ORF">FB567DRAFT_610067</name>
</gene>
<organism evidence="2 3">
    <name type="scientific">Paraphoma chrysanthemicola</name>
    <dbReference type="NCBI Taxonomy" id="798071"/>
    <lineage>
        <taxon>Eukaryota</taxon>
        <taxon>Fungi</taxon>
        <taxon>Dikarya</taxon>
        <taxon>Ascomycota</taxon>
        <taxon>Pezizomycotina</taxon>
        <taxon>Dothideomycetes</taxon>
        <taxon>Pleosporomycetidae</taxon>
        <taxon>Pleosporales</taxon>
        <taxon>Pleosporineae</taxon>
        <taxon>Phaeosphaeriaceae</taxon>
        <taxon>Paraphoma</taxon>
    </lineage>
</organism>
<reference evidence="2" key="1">
    <citation type="journal article" date="2021" name="Nat. Commun.">
        <title>Genetic determinants of endophytism in the Arabidopsis root mycobiome.</title>
        <authorList>
            <person name="Mesny F."/>
            <person name="Miyauchi S."/>
            <person name="Thiergart T."/>
            <person name="Pickel B."/>
            <person name="Atanasova L."/>
            <person name="Karlsson M."/>
            <person name="Huettel B."/>
            <person name="Barry K.W."/>
            <person name="Haridas S."/>
            <person name="Chen C."/>
            <person name="Bauer D."/>
            <person name="Andreopoulos W."/>
            <person name="Pangilinan J."/>
            <person name="LaButti K."/>
            <person name="Riley R."/>
            <person name="Lipzen A."/>
            <person name="Clum A."/>
            <person name="Drula E."/>
            <person name="Henrissat B."/>
            <person name="Kohler A."/>
            <person name="Grigoriev I.V."/>
            <person name="Martin F.M."/>
            <person name="Hacquard S."/>
        </authorList>
    </citation>
    <scope>NUCLEOTIDE SEQUENCE</scope>
    <source>
        <strain evidence="2">MPI-SDFR-AT-0120</strain>
    </source>
</reference>
<dbReference type="AlphaFoldDB" id="A0A8K0RFQ8"/>
<feature type="chain" id="PRO_5035434578" evidence="1">
    <location>
        <begin position="21"/>
        <end position="72"/>
    </location>
</feature>
<keyword evidence="3" id="KW-1185">Reference proteome</keyword>
<keyword evidence="1" id="KW-0732">Signal</keyword>
<proteinExistence type="predicted"/>
<protein>
    <submittedName>
        <fullName evidence="2">Uncharacterized protein</fullName>
    </submittedName>
</protein>
<dbReference type="OrthoDB" id="2910287at2759"/>
<evidence type="ECO:0000256" key="1">
    <source>
        <dbReference type="SAM" id="SignalP"/>
    </source>
</evidence>
<sequence>MVNFVSILIGTAMVATTAKSQRLDEEIFVCTDRDFNGNCARVPVSIDECVTLPFNDEISSIRRTELSCRFFT</sequence>
<dbReference type="Proteomes" id="UP000813461">
    <property type="component" value="Unassembled WGS sequence"/>
</dbReference>